<proteinExistence type="predicted"/>
<dbReference type="AlphaFoldDB" id="A0A6C0AZZ4"/>
<evidence type="ECO:0000313" key="1">
    <source>
        <dbReference type="EMBL" id="QHS84775.1"/>
    </source>
</evidence>
<dbReference type="EMBL" id="MN738813">
    <property type="protein sequence ID" value="QHS84775.1"/>
    <property type="molecule type" value="Genomic_DNA"/>
</dbReference>
<sequence length="278" mass="32384">MTNQYISDENKGMMWQILSENGAFNDIPNSNFYRVKTLYETTIVEISQLANLNITERNKLTISTMIKKLPYLKIKQVSKPLEEFQIKLDKEFENKQEEFFKLIKRPSPNEIEFNDKNDEPLNNIDMNNKLNNMMKMRQEELNQIIPDKINNRENSEDNLEKNTLNISDTQNSDKIFHENGSSNDYILGELGNTQIKADLSNQNSQLKKVSFESDNFIGKLKKINKNDIEQKSANDNISLIKILSNQDKILSNQDKILSNQEKILSLFKQDNLNNININ</sequence>
<organism evidence="1">
    <name type="scientific">viral metagenome</name>
    <dbReference type="NCBI Taxonomy" id="1070528"/>
    <lineage>
        <taxon>unclassified sequences</taxon>
        <taxon>metagenomes</taxon>
        <taxon>organismal metagenomes</taxon>
    </lineage>
</organism>
<protein>
    <submittedName>
        <fullName evidence="1">Uncharacterized protein</fullName>
    </submittedName>
</protein>
<reference evidence="1" key="1">
    <citation type="journal article" date="2020" name="Nature">
        <title>Giant virus diversity and host interactions through global metagenomics.</title>
        <authorList>
            <person name="Schulz F."/>
            <person name="Roux S."/>
            <person name="Paez-Espino D."/>
            <person name="Jungbluth S."/>
            <person name="Walsh D.A."/>
            <person name="Denef V.J."/>
            <person name="McMahon K.D."/>
            <person name="Konstantinidis K.T."/>
            <person name="Eloe-Fadrosh E.A."/>
            <person name="Kyrpides N.C."/>
            <person name="Woyke T."/>
        </authorList>
    </citation>
    <scope>NUCLEOTIDE SEQUENCE</scope>
    <source>
        <strain evidence="1">GVMAG-S-ERX556022-25</strain>
    </source>
</reference>
<name>A0A6C0AZZ4_9ZZZZ</name>
<accession>A0A6C0AZZ4</accession>